<sequence length="204" mass="23021">MGNTLKACITLFMLMAVYSTSYSQSHKQEITAFRKHYIEDFLKNKSSPLKEDDLKYLRFFEPDSSFRVEAKVELVSNAGVFTIPAISGGGSEYTKYAVLSFTIKGKVMTLEVYRNAALSRMPLYADYLFLPFTDETNGKETYGNGRYIDLREGDFKNNKLTLDFNKAYNPYCAFASGYACPKPPQANNLHVAIEAGEKNFAKGH</sequence>
<dbReference type="InterPro" id="IPR012467">
    <property type="entry name" value="DUF1684"/>
</dbReference>
<dbReference type="Pfam" id="PF07920">
    <property type="entry name" value="DUF1684"/>
    <property type="match status" value="1"/>
</dbReference>
<dbReference type="Proteomes" id="UP001258315">
    <property type="component" value="Unassembled WGS sequence"/>
</dbReference>
<reference evidence="2" key="1">
    <citation type="submission" date="2023-07" db="EMBL/GenBank/DDBJ databases">
        <title>Functional and genomic diversity of the sorghum phyllosphere microbiome.</title>
        <authorList>
            <person name="Shade A."/>
        </authorList>
    </citation>
    <scope>NUCLEOTIDE SEQUENCE [LARGE SCALE GENOMIC DNA]</scope>
    <source>
        <strain evidence="2">SORGH_AS_0422</strain>
    </source>
</reference>
<evidence type="ECO:0000313" key="1">
    <source>
        <dbReference type="EMBL" id="MDT3403342.1"/>
    </source>
</evidence>
<protein>
    <submittedName>
        <fullName evidence="1">Uncharacterized protein (DUF1684 family)</fullName>
    </submittedName>
</protein>
<organism evidence="1 2">
    <name type="scientific">Mucilaginibacter terrae</name>
    <dbReference type="NCBI Taxonomy" id="1955052"/>
    <lineage>
        <taxon>Bacteria</taxon>
        <taxon>Pseudomonadati</taxon>
        <taxon>Bacteroidota</taxon>
        <taxon>Sphingobacteriia</taxon>
        <taxon>Sphingobacteriales</taxon>
        <taxon>Sphingobacteriaceae</taxon>
        <taxon>Mucilaginibacter</taxon>
    </lineage>
</organism>
<dbReference type="PANTHER" id="PTHR41913">
    <property type="entry name" value="DUF1684 DOMAIN-CONTAINING PROTEIN"/>
    <property type="match status" value="1"/>
</dbReference>
<dbReference type="PANTHER" id="PTHR41913:SF1">
    <property type="entry name" value="DUF1684 DOMAIN-CONTAINING PROTEIN"/>
    <property type="match status" value="1"/>
</dbReference>
<dbReference type="RefSeq" id="WP_311950246.1">
    <property type="nucleotide sequence ID" value="NZ_JAVLVU010000001.1"/>
</dbReference>
<keyword evidence="2" id="KW-1185">Reference proteome</keyword>
<proteinExistence type="predicted"/>
<name>A0ABU3GWI0_9SPHI</name>
<comment type="caution">
    <text evidence="1">The sequence shown here is derived from an EMBL/GenBank/DDBJ whole genome shotgun (WGS) entry which is preliminary data.</text>
</comment>
<dbReference type="EMBL" id="JAVLVU010000001">
    <property type="protein sequence ID" value="MDT3403342.1"/>
    <property type="molecule type" value="Genomic_DNA"/>
</dbReference>
<gene>
    <name evidence="1" type="ORF">QE417_002414</name>
</gene>
<accession>A0ABU3GWI0</accession>
<evidence type="ECO:0000313" key="2">
    <source>
        <dbReference type="Proteomes" id="UP001258315"/>
    </source>
</evidence>